<reference evidence="1 2" key="1">
    <citation type="submission" date="2019-10" db="EMBL/GenBank/DDBJ databases">
        <title>Genomic and transcriptomic insights into the perfect genentic adaptation of a filamentous nitrogen-fixing cyanobacterium to rice fields.</title>
        <authorList>
            <person name="Chen Z."/>
        </authorList>
    </citation>
    <scope>NUCLEOTIDE SEQUENCE [LARGE SCALE GENOMIC DNA]</scope>
    <source>
        <strain evidence="1">CCNUC1</strain>
    </source>
</reference>
<name>A0A5P8VVF9_9NOSO</name>
<accession>A0A5P8VVF9</accession>
<dbReference type="AlphaFoldDB" id="A0A5P8VVF9"/>
<evidence type="ECO:0000313" key="2">
    <source>
        <dbReference type="Proteomes" id="UP000326678"/>
    </source>
</evidence>
<proteinExistence type="predicted"/>
<gene>
    <name evidence="1" type="ORF">GXM_01833</name>
</gene>
<protein>
    <submittedName>
        <fullName evidence="1">Uncharacterized protein</fullName>
    </submittedName>
</protein>
<evidence type="ECO:0000313" key="1">
    <source>
        <dbReference type="EMBL" id="QFS44360.1"/>
    </source>
</evidence>
<dbReference type="EMBL" id="CP045226">
    <property type="protein sequence ID" value="QFS44360.1"/>
    <property type="molecule type" value="Genomic_DNA"/>
</dbReference>
<dbReference type="Proteomes" id="UP000326678">
    <property type="component" value="Chromosome Gxm1"/>
</dbReference>
<organism evidence="1 2">
    <name type="scientific">Nostoc sphaeroides CCNUC1</name>
    <dbReference type="NCBI Taxonomy" id="2653204"/>
    <lineage>
        <taxon>Bacteria</taxon>
        <taxon>Bacillati</taxon>
        <taxon>Cyanobacteriota</taxon>
        <taxon>Cyanophyceae</taxon>
        <taxon>Nostocales</taxon>
        <taxon>Nostocaceae</taxon>
        <taxon>Nostoc</taxon>
    </lineage>
</organism>
<dbReference type="KEGG" id="nsh:GXM_01833"/>
<sequence>MLKGGRQARKVIASYRVLNWGAAGVHQCRRWGVVVVRSTFLHSLI</sequence>
<keyword evidence="2" id="KW-1185">Reference proteome</keyword>